<dbReference type="InterPro" id="IPR013083">
    <property type="entry name" value="Znf_RING/FYVE/PHD"/>
</dbReference>
<dbReference type="InterPro" id="IPR001841">
    <property type="entry name" value="Znf_RING"/>
</dbReference>
<dbReference type="AlphaFoldDB" id="A0A1X0NP60"/>
<keyword evidence="2 4" id="KW-0863">Zinc-finger</keyword>
<name>A0A1X0NP60_9TRYP</name>
<evidence type="ECO:0000313" key="8">
    <source>
        <dbReference type="EMBL" id="ORC86502.1"/>
    </source>
</evidence>
<dbReference type="InterPro" id="IPR007527">
    <property type="entry name" value="Znf_SWIM"/>
</dbReference>
<evidence type="ECO:0000259" key="7">
    <source>
        <dbReference type="PROSITE" id="PS50966"/>
    </source>
</evidence>
<feature type="domain" description="RING-type" evidence="6">
    <location>
        <begin position="132"/>
        <end position="179"/>
    </location>
</feature>
<feature type="region of interest" description="Disordered" evidence="5">
    <location>
        <begin position="375"/>
        <end position="401"/>
    </location>
</feature>
<feature type="domain" description="SWIM-type" evidence="7">
    <location>
        <begin position="49"/>
        <end position="79"/>
    </location>
</feature>
<dbReference type="PANTHER" id="PTHR21540">
    <property type="entry name" value="RING FINGER AND SWIM DOMAIN-CONTAINING PROTEIN 2"/>
    <property type="match status" value="1"/>
</dbReference>
<dbReference type="SUPFAM" id="SSF57850">
    <property type="entry name" value="RING/U-box"/>
    <property type="match status" value="3"/>
</dbReference>
<dbReference type="GO" id="GO:0008270">
    <property type="term" value="F:zinc ion binding"/>
    <property type="evidence" value="ECO:0007669"/>
    <property type="project" value="UniProtKB-KW"/>
</dbReference>
<dbReference type="InterPro" id="IPR043145">
    <property type="entry name" value="Znf_ZZ_sf"/>
</dbReference>
<reference evidence="8 9" key="1">
    <citation type="submission" date="2017-03" db="EMBL/GenBank/DDBJ databases">
        <title>An alternative strategy for trypanosome survival in the mammalian bloodstream revealed through genome and transcriptome analysis of the ubiquitous bovine parasite Trypanosoma (Megatrypanum) theileri.</title>
        <authorList>
            <person name="Kelly S."/>
            <person name="Ivens A."/>
            <person name="Mott A."/>
            <person name="O'Neill E."/>
            <person name="Emms D."/>
            <person name="Macleod O."/>
            <person name="Voorheis P."/>
            <person name="Matthews J."/>
            <person name="Matthews K."/>
            <person name="Carrington M."/>
        </authorList>
    </citation>
    <scope>NUCLEOTIDE SEQUENCE [LARGE SCALE GENOMIC DNA]</scope>
    <source>
        <strain evidence="8">Edinburgh</strain>
    </source>
</reference>
<dbReference type="SMART" id="SM00184">
    <property type="entry name" value="RING"/>
    <property type="match status" value="2"/>
</dbReference>
<evidence type="ECO:0000256" key="5">
    <source>
        <dbReference type="SAM" id="MobiDB-lite"/>
    </source>
</evidence>
<dbReference type="InterPro" id="IPR039903">
    <property type="entry name" value="Zswim2"/>
</dbReference>
<evidence type="ECO:0008006" key="10">
    <source>
        <dbReference type="Google" id="ProtNLM"/>
    </source>
</evidence>
<dbReference type="PANTHER" id="PTHR21540:SF3">
    <property type="entry name" value="E3 UBIQUITIN-PROTEIN LIGASE ZSWIM2"/>
    <property type="match status" value="1"/>
</dbReference>
<comment type="caution">
    <text evidence="8">The sequence shown here is derived from an EMBL/GenBank/DDBJ whole genome shotgun (WGS) entry which is preliminary data.</text>
</comment>
<dbReference type="GO" id="GO:0061630">
    <property type="term" value="F:ubiquitin protein ligase activity"/>
    <property type="evidence" value="ECO:0007669"/>
    <property type="project" value="InterPro"/>
</dbReference>
<dbReference type="EMBL" id="NBCO01000028">
    <property type="protein sequence ID" value="ORC86502.1"/>
    <property type="molecule type" value="Genomic_DNA"/>
</dbReference>
<evidence type="ECO:0000256" key="1">
    <source>
        <dbReference type="ARBA" id="ARBA00022723"/>
    </source>
</evidence>
<evidence type="ECO:0000256" key="2">
    <source>
        <dbReference type="ARBA" id="ARBA00022771"/>
    </source>
</evidence>
<dbReference type="PROSITE" id="PS50089">
    <property type="entry name" value="ZF_RING_2"/>
    <property type="match status" value="2"/>
</dbReference>
<dbReference type="Gene3D" id="3.30.40.10">
    <property type="entry name" value="Zinc/RING finger domain, C3HC4 (zinc finger)"/>
    <property type="match status" value="2"/>
</dbReference>
<keyword evidence="9" id="KW-1185">Reference proteome</keyword>
<dbReference type="STRING" id="67003.A0A1X0NP60"/>
<feature type="domain" description="RING-type" evidence="6">
    <location>
        <begin position="315"/>
        <end position="357"/>
    </location>
</feature>
<dbReference type="Gene3D" id="3.30.60.90">
    <property type="match status" value="1"/>
</dbReference>
<dbReference type="OrthoDB" id="2122982at2759"/>
<keyword evidence="1" id="KW-0479">Metal-binding</keyword>
<keyword evidence="3" id="KW-0862">Zinc</keyword>
<gene>
    <name evidence="8" type="ORF">TM35_000282180</name>
</gene>
<evidence type="ECO:0000256" key="3">
    <source>
        <dbReference type="ARBA" id="ARBA00022833"/>
    </source>
</evidence>
<dbReference type="Pfam" id="PF13639">
    <property type="entry name" value="zf-RING_2"/>
    <property type="match status" value="2"/>
</dbReference>
<evidence type="ECO:0000259" key="6">
    <source>
        <dbReference type="PROSITE" id="PS50089"/>
    </source>
</evidence>
<sequence length="461" mass="52423">MSRSVPWRTNCPQDVKYLLEQLPSSQLLLVRRIGPTSFLLSGRDGRQKYKTSIGDPHYCSCGASSELCVHILFVLCKVFFLPKENPFVWQRSLVAAEIDELLRAETKMKNKQKRLEGVGPILPREVEEGDVCPICFEELDNNAPLTYCQGGCGNHLHVRCFKQYKRHNSAVSLRCPYCRVLWLYDLGTTSKRCSGCKKYANGQYYTCLFCQDYLLCGNCFHSSDVHSNHPFSLVGTTEVSERVSRQAVSSVPSVSEPPPQISADVIPLMYRELDPNDYETLLQLDENNDRRVLTIEQFMSLKRGNWNSSLGSDTCNICLEFFDVSSSCVWLPCGHFFHVSCAQTWLTEHSAVCPIDHQPVIVFSGENTLTELSLPSLSNVGNDQNNRNHNRRRPMQRPRQEVAVVSNASRRMVRPIRQRIERRRVADAGTVSLPRLELQVVPLGIVPRRDQNGERFRYGGT</sequence>
<dbReference type="VEuPathDB" id="TriTrypDB:TM35_000282180"/>
<proteinExistence type="predicted"/>
<dbReference type="CDD" id="cd16448">
    <property type="entry name" value="RING-H2"/>
    <property type="match status" value="1"/>
</dbReference>
<dbReference type="GeneID" id="39988029"/>
<dbReference type="Proteomes" id="UP000192257">
    <property type="component" value="Unassembled WGS sequence"/>
</dbReference>
<dbReference type="PROSITE" id="PS50966">
    <property type="entry name" value="ZF_SWIM"/>
    <property type="match status" value="1"/>
</dbReference>
<accession>A0A1X0NP60</accession>
<evidence type="ECO:0000313" key="9">
    <source>
        <dbReference type="Proteomes" id="UP000192257"/>
    </source>
</evidence>
<evidence type="ECO:0000256" key="4">
    <source>
        <dbReference type="PROSITE-ProRule" id="PRU00175"/>
    </source>
</evidence>
<organism evidence="8 9">
    <name type="scientific">Trypanosoma theileri</name>
    <dbReference type="NCBI Taxonomy" id="67003"/>
    <lineage>
        <taxon>Eukaryota</taxon>
        <taxon>Discoba</taxon>
        <taxon>Euglenozoa</taxon>
        <taxon>Kinetoplastea</taxon>
        <taxon>Metakinetoplastina</taxon>
        <taxon>Trypanosomatida</taxon>
        <taxon>Trypanosomatidae</taxon>
        <taxon>Trypanosoma</taxon>
    </lineage>
</organism>
<protein>
    <recommendedName>
        <fullName evidence="10">RING-type domain-containing protein</fullName>
    </recommendedName>
</protein>
<dbReference type="RefSeq" id="XP_028880568.1">
    <property type="nucleotide sequence ID" value="XM_029028249.1"/>
</dbReference>